<dbReference type="AlphaFoldDB" id="A0A182WN40"/>
<accession>A0A182WN40</accession>
<sequence length="83" mass="9623">MFCHNSRHPPDSRLYRTQHAFVVASLHNNYNVFIYMTETFNSTGLPSTSGPGTESPLNDMLFFFCCAYERLPLRVESNQLDMR</sequence>
<evidence type="ECO:0000313" key="2">
    <source>
        <dbReference type="Proteomes" id="UP000075920"/>
    </source>
</evidence>
<organism evidence="1 2">
    <name type="scientific">Anopheles minimus</name>
    <dbReference type="NCBI Taxonomy" id="112268"/>
    <lineage>
        <taxon>Eukaryota</taxon>
        <taxon>Metazoa</taxon>
        <taxon>Ecdysozoa</taxon>
        <taxon>Arthropoda</taxon>
        <taxon>Hexapoda</taxon>
        <taxon>Insecta</taxon>
        <taxon>Pterygota</taxon>
        <taxon>Neoptera</taxon>
        <taxon>Endopterygota</taxon>
        <taxon>Diptera</taxon>
        <taxon>Nematocera</taxon>
        <taxon>Culicoidea</taxon>
        <taxon>Culicidae</taxon>
        <taxon>Anophelinae</taxon>
        <taxon>Anopheles</taxon>
    </lineage>
</organism>
<dbReference type="EnsemblMetazoa" id="AMIN014140-RA">
    <property type="protein sequence ID" value="AMIN014140-PA"/>
    <property type="gene ID" value="AMIN014140"/>
</dbReference>
<evidence type="ECO:0000313" key="1">
    <source>
        <dbReference type="EnsemblMetazoa" id="AMIN014140-PA"/>
    </source>
</evidence>
<proteinExistence type="predicted"/>
<dbReference type="Proteomes" id="UP000075920">
    <property type="component" value="Unassembled WGS sequence"/>
</dbReference>
<keyword evidence="2" id="KW-1185">Reference proteome</keyword>
<dbReference type="VEuPathDB" id="VectorBase:AMIN014140"/>
<reference evidence="1" key="2">
    <citation type="submission" date="2020-05" db="UniProtKB">
        <authorList>
            <consortium name="EnsemblMetazoa"/>
        </authorList>
    </citation>
    <scope>IDENTIFICATION</scope>
    <source>
        <strain evidence="1">MINIMUS1</strain>
    </source>
</reference>
<reference evidence="2" key="1">
    <citation type="submission" date="2013-03" db="EMBL/GenBank/DDBJ databases">
        <title>The Genome Sequence of Anopheles minimus MINIMUS1.</title>
        <authorList>
            <consortium name="The Broad Institute Genomics Platform"/>
            <person name="Neafsey D.E."/>
            <person name="Walton C."/>
            <person name="Walker B."/>
            <person name="Young S.K."/>
            <person name="Zeng Q."/>
            <person name="Gargeya S."/>
            <person name="Fitzgerald M."/>
            <person name="Haas B."/>
            <person name="Abouelleil A."/>
            <person name="Allen A.W."/>
            <person name="Alvarado L."/>
            <person name="Arachchi H.M."/>
            <person name="Berlin A.M."/>
            <person name="Chapman S.B."/>
            <person name="Gainer-Dewar J."/>
            <person name="Goldberg J."/>
            <person name="Griggs A."/>
            <person name="Gujja S."/>
            <person name="Hansen M."/>
            <person name="Howarth C."/>
            <person name="Imamovic A."/>
            <person name="Ireland A."/>
            <person name="Larimer J."/>
            <person name="McCowan C."/>
            <person name="Murphy C."/>
            <person name="Pearson M."/>
            <person name="Poon T.W."/>
            <person name="Priest M."/>
            <person name="Roberts A."/>
            <person name="Saif S."/>
            <person name="Shea T."/>
            <person name="Sisk P."/>
            <person name="Sykes S."/>
            <person name="Wortman J."/>
            <person name="Nusbaum C."/>
            <person name="Birren B."/>
        </authorList>
    </citation>
    <scope>NUCLEOTIDE SEQUENCE [LARGE SCALE GENOMIC DNA]</scope>
    <source>
        <strain evidence="2">MINIMUS1</strain>
    </source>
</reference>
<protein>
    <submittedName>
        <fullName evidence="1">Uncharacterized protein</fullName>
    </submittedName>
</protein>
<name>A0A182WN40_9DIPT</name>